<sequence>FNPCMCTASLAVLKELDQSQFRLLAVENVPLDVA</sequence>
<gene>
    <name evidence="1" type="ORF">SMN809_LOCUS69769</name>
</gene>
<proteinExistence type="predicted"/>
<dbReference type="EMBL" id="CAJOBI010320171">
    <property type="protein sequence ID" value="CAF5183775.1"/>
    <property type="molecule type" value="Genomic_DNA"/>
</dbReference>
<evidence type="ECO:0000313" key="1">
    <source>
        <dbReference type="EMBL" id="CAF5183775.1"/>
    </source>
</evidence>
<name>A0A8S3HJ68_9BILA</name>
<accession>A0A8S3HJ68</accession>
<dbReference type="Proteomes" id="UP000676336">
    <property type="component" value="Unassembled WGS sequence"/>
</dbReference>
<evidence type="ECO:0000313" key="2">
    <source>
        <dbReference type="Proteomes" id="UP000676336"/>
    </source>
</evidence>
<dbReference type="AlphaFoldDB" id="A0A8S3HJ68"/>
<organism evidence="1 2">
    <name type="scientific">Rotaria magnacalcarata</name>
    <dbReference type="NCBI Taxonomy" id="392030"/>
    <lineage>
        <taxon>Eukaryota</taxon>
        <taxon>Metazoa</taxon>
        <taxon>Spiralia</taxon>
        <taxon>Gnathifera</taxon>
        <taxon>Rotifera</taxon>
        <taxon>Eurotatoria</taxon>
        <taxon>Bdelloidea</taxon>
        <taxon>Philodinida</taxon>
        <taxon>Philodinidae</taxon>
        <taxon>Rotaria</taxon>
    </lineage>
</organism>
<comment type="caution">
    <text evidence="1">The sequence shown here is derived from an EMBL/GenBank/DDBJ whole genome shotgun (WGS) entry which is preliminary data.</text>
</comment>
<feature type="non-terminal residue" evidence="1">
    <location>
        <position position="1"/>
    </location>
</feature>
<reference evidence="1" key="1">
    <citation type="submission" date="2021-02" db="EMBL/GenBank/DDBJ databases">
        <authorList>
            <person name="Nowell W R."/>
        </authorList>
    </citation>
    <scope>NUCLEOTIDE SEQUENCE</scope>
</reference>
<protein>
    <submittedName>
        <fullName evidence="1">Uncharacterized protein</fullName>
    </submittedName>
</protein>